<gene>
    <name evidence="8" type="ORF">NTEN_LOCUS6091</name>
</gene>
<sequence length="511" mass="58331">MALLGYQIVISLIMASIIQKVGKHYSFAKWMLCNTGLVRYLYPTDSALRQLAGVPKEINKKKKDKRHHENGHISSSQVFHVPRNLDFELESSKVEILDVIHLRFFQDYQMLLDFSVYSLMVYVLTEIFSYFMPLRDEINLSMVWCLLVVLFSTYPFKIHFTTFSSLNVASRKILLSLTVQYFSGEESIGERSTVIVTFFSYLLLAMAILLINEDNLETGLDLAYKSFNQSANTFLERHGLNSEGPASKLILKFSIAVWCAVIGALFTFPGLRVARMHWDSIKACSDSKFLGLFLNLNFAAPFFLTLLWLRPVAKHYLTVRVFNNMQVPIMTENAFDALRIVLIVAVVLLRVALMPFYLQAYLNIAKRRIEEQKREAGRITNKELQKKIAAVFYYMCVVALQYVAPILLCLYFALMYKTLGEYSWSNLFDTQGIVSDDEECPAGSKPLIPLGEDDSVLRSAQEITLAIGSLKQVLTRDVARGLFGFATWWTCFAWFASSALGLVYQSYFTQV</sequence>
<dbReference type="Pfam" id="PF10268">
    <property type="entry name" value="Tmemb_161AB"/>
    <property type="match status" value="1"/>
</dbReference>
<dbReference type="PANTHER" id="PTHR13624:SF6">
    <property type="entry name" value="EMEI"/>
    <property type="match status" value="1"/>
</dbReference>
<dbReference type="GO" id="GO:0016020">
    <property type="term" value="C:membrane"/>
    <property type="evidence" value="ECO:0007669"/>
    <property type="project" value="UniProtKB-SubCell"/>
</dbReference>
<evidence type="ECO:0000313" key="8">
    <source>
        <dbReference type="EMBL" id="CAA9999860.1"/>
    </source>
</evidence>
<evidence type="ECO:0000256" key="5">
    <source>
        <dbReference type="ARBA" id="ARBA00023136"/>
    </source>
</evidence>
<comment type="similarity">
    <text evidence="2">Belongs to the TMEM161 family.</text>
</comment>
<evidence type="ECO:0000256" key="3">
    <source>
        <dbReference type="ARBA" id="ARBA00022692"/>
    </source>
</evidence>
<feature type="transmembrane region" description="Helical" evidence="7">
    <location>
        <begin position="391"/>
        <end position="414"/>
    </location>
</feature>
<name>A0A6H5GAC8_9HEMI</name>
<feature type="transmembrane region" description="Helical" evidence="7">
    <location>
        <begin position="193"/>
        <end position="211"/>
    </location>
</feature>
<dbReference type="Proteomes" id="UP000479000">
    <property type="component" value="Unassembled WGS sequence"/>
</dbReference>
<keyword evidence="3 7" id="KW-0812">Transmembrane</keyword>
<comment type="subcellular location">
    <subcellularLocation>
        <location evidence="1">Membrane</location>
        <topology evidence="1">Multi-pass membrane protein</topology>
    </subcellularLocation>
</comment>
<dbReference type="AlphaFoldDB" id="A0A6H5GAC8"/>
<proteinExistence type="inferred from homology"/>
<keyword evidence="5 7" id="KW-0472">Membrane</keyword>
<feature type="transmembrane region" description="Helical" evidence="7">
    <location>
        <begin position="111"/>
        <end position="132"/>
    </location>
</feature>
<feature type="transmembrane region" description="Helical" evidence="7">
    <location>
        <begin position="482"/>
        <end position="504"/>
    </location>
</feature>
<evidence type="ECO:0008006" key="10">
    <source>
        <dbReference type="Google" id="ProtNLM"/>
    </source>
</evidence>
<feature type="transmembrane region" description="Helical" evidence="7">
    <location>
        <begin position="138"/>
        <end position="156"/>
    </location>
</feature>
<feature type="transmembrane region" description="Helical" evidence="7">
    <location>
        <begin position="249"/>
        <end position="268"/>
    </location>
</feature>
<evidence type="ECO:0000256" key="2">
    <source>
        <dbReference type="ARBA" id="ARBA00009706"/>
    </source>
</evidence>
<feature type="transmembrane region" description="Helical" evidence="7">
    <location>
        <begin position="289"/>
        <end position="309"/>
    </location>
</feature>
<evidence type="ECO:0000256" key="4">
    <source>
        <dbReference type="ARBA" id="ARBA00022989"/>
    </source>
</evidence>
<evidence type="ECO:0000256" key="6">
    <source>
        <dbReference type="ARBA" id="ARBA00023180"/>
    </source>
</evidence>
<dbReference type="InterPro" id="IPR019395">
    <property type="entry name" value="Transmembrane_161A/B"/>
</dbReference>
<accession>A0A6H5GAC8</accession>
<evidence type="ECO:0000256" key="7">
    <source>
        <dbReference type="SAM" id="Phobius"/>
    </source>
</evidence>
<reference evidence="8 9" key="1">
    <citation type="submission" date="2020-02" db="EMBL/GenBank/DDBJ databases">
        <authorList>
            <person name="Ferguson B K."/>
        </authorList>
    </citation>
    <scope>NUCLEOTIDE SEQUENCE [LARGE SCALE GENOMIC DNA]</scope>
</reference>
<keyword evidence="9" id="KW-1185">Reference proteome</keyword>
<dbReference type="OrthoDB" id="784140at2759"/>
<dbReference type="PANTHER" id="PTHR13624">
    <property type="entry name" value="RE42071P"/>
    <property type="match status" value="1"/>
</dbReference>
<keyword evidence="4 7" id="KW-1133">Transmembrane helix</keyword>
<evidence type="ECO:0000256" key="1">
    <source>
        <dbReference type="ARBA" id="ARBA00004141"/>
    </source>
</evidence>
<evidence type="ECO:0000313" key="9">
    <source>
        <dbReference type="Proteomes" id="UP000479000"/>
    </source>
</evidence>
<organism evidence="8 9">
    <name type="scientific">Nesidiocoris tenuis</name>
    <dbReference type="NCBI Taxonomy" id="355587"/>
    <lineage>
        <taxon>Eukaryota</taxon>
        <taxon>Metazoa</taxon>
        <taxon>Ecdysozoa</taxon>
        <taxon>Arthropoda</taxon>
        <taxon>Hexapoda</taxon>
        <taxon>Insecta</taxon>
        <taxon>Pterygota</taxon>
        <taxon>Neoptera</taxon>
        <taxon>Paraneoptera</taxon>
        <taxon>Hemiptera</taxon>
        <taxon>Heteroptera</taxon>
        <taxon>Panheteroptera</taxon>
        <taxon>Cimicomorpha</taxon>
        <taxon>Miridae</taxon>
        <taxon>Dicyphina</taxon>
        <taxon>Nesidiocoris</taxon>
    </lineage>
</organism>
<dbReference type="EMBL" id="CADCXU010009063">
    <property type="protein sequence ID" value="CAA9999860.1"/>
    <property type="molecule type" value="Genomic_DNA"/>
</dbReference>
<protein>
    <recommendedName>
        <fullName evidence="10">Transmembrane protein 161B</fullName>
    </recommendedName>
</protein>
<keyword evidence="6" id="KW-0325">Glycoprotein</keyword>
<feature type="transmembrane region" description="Helical" evidence="7">
    <location>
        <begin position="337"/>
        <end position="358"/>
    </location>
</feature>